<accession>A8XIQ8</accession>
<gene>
    <name evidence="9" type="primary">srv-11</name>
    <name evidence="7" type="synonym">Cbr-srv-11</name>
    <name evidence="9" type="ORF">CBG13801</name>
    <name evidence="7" type="ORF">CBG_13801</name>
</gene>
<dbReference type="EMBL" id="HE600943">
    <property type="protein sequence ID" value="CAP32533.2"/>
    <property type="molecule type" value="Genomic_DNA"/>
</dbReference>
<dbReference type="InParanoid" id="A8XIQ8"/>
<dbReference type="PROSITE" id="PS50262">
    <property type="entry name" value="G_PROTEIN_RECEP_F1_2"/>
    <property type="match status" value="1"/>
</dbReference>
<protein>
    <submittedName>
        <fullName evidence="7">Protein CBR-SRV-11</fullName>
    </submittedName>
</protein>
<feature type="domain" description="G-protein coupled receptors family 1 profile" evidence="6">
    <location>
        <begin position="162"/>
        <end position="338"/>
    </location>
</feature>
<evidence type="ECO:0000256" key="1">
    <source>
        <dbReference type="ARBA" id="ARBA00004370"/>
    </source>
</evidence>
<feature type="transmembrane region" description="Helical" evidence="5">
    <location>
        <begin position="190"/>
        <end position="210"/>
    </location>
</feature>
<dbReference type="WormBase" id="CBG13801">
    <property type="protein sequence ID" value="CBP42663"/>
    <property type="gene ID" value="WBGene00034503"/>
    <property type="gene designation" value="Cbr-srv-11"/>
</dbReference>
<dbReference type="Gene3D" id="1.20.1070.10">
    <property type="entry name" value="Rhodopsin 7-helix transmembrane proteins"/>
    <property type="match status" value="1"/>
</dbReference>
<feature type="transmembrane region" description="Helical" evidence="5">
    <location>
        <begin position="230"/>
        <end position="260"/>
    </location>
</feature>
<feature type="transmembrane region" description="Helical" evidence="5">
    <location>
        <begin position="286"/>
        <end position="314"/>
    </location>
</feature>
<keyword evidence="8" id="KW-1185">Reference proteome</keyword>
<evidence type="ECO:0000256" key="3">
    <source>
        <dbReference type="ARBA" id="ARBA00022989"/>
    </source>
</evidence>
<dbReference type="AlphaFoldDB" id="A8XIQ8"/>
<evidence type="ECO:0000256" key="5">
    <source>
        <dbReference type="SAM" id="Phobius"/>
    </source>
</evidence>
<evidence type="ECO:0000313" key="8">
    <source>
        <dbReference type="Proteomes" id="UP000008549"/>
    </source>
</evidence>
<evidence type="ECO:0000256" key="2">
    <source>
        <dbReference type="ARBA" id="ARBA00022692"/>
    </source>
</evidence>
<reference evidence="7 8" key="2">
    <citation type="journal article" date="2011" name="PLoS Genet.">
        <title>Caenorhabditis briggsae recombinant inbred line genotypes reveal inter-strain incompatibility and the evolution of recombination.</title>
        <authorList>
            <person name="Ross J.A."/>
            <person name="Koboldt D.C."/>
            <person name="Staisch J.E."/>
            <person name="Chamberlin H.M."/>
            <person name="Gupta B.P."/>
            <person name="Miller R.D."/>
            <person name="Baird S.E."/>
            <person name="Haag E.S."/>
        </authorList>
    </citation>
    <scope>NUCLEOTIDE SEQUENCE [LARGE SCALE GENOMIC DNA]</scope>
    <source>
        <strain evidence="7 8">AF16</strain>
    </source>
</reference>
<keyword evidence="2 5" id="KW-0812">Transmembrane</keyword>
<dbReference type="CDD" id="cd00637">
    <property type="entry name" value="7tm_classA_rhodopsin-like"/>
    <property type="match status" value="1"/>
</dbReference>
<dbReference type="PANTHER" id="PTHR31748:SF5">
    <property type="entry name" value="G_PROTEIN_RECEP_F1_2 DOMAIN-CONTAINING PROTEIN"/>
    <property type="match status" value="1"/>
</dbReference>
<feature type="transmembrane region" description="Helical" evidence="5">
    <location>
        <begin position="320"/>
        <end position="339"/>
    </location>
</feature>
<feature type="transmembrane region" description="Helical" evidence="5">
    <location>
        <begin position="29"/>
        <end position="49"/>
    </location>
</feature>
<name>A8XIQ8_CAEBR</name>
<comment type="subcellular location">
    <subcellularLocation>
        <location evidence="1">Membrane</location>
    </subcellularLocation>
</comment>
<evidence type="ECO:0000313" key="7">
    <source>
        <dbReference type="EMBL" id="CAP32533.2"/>
    </source>
</evidence>
<dbReference type="PANTHER" id="PTHR31748">
    <property type="entry name" value="SERPENTINE RECEPTOR, CLASS V"/>
    <property type="match status" value="1"/>
</dbReference>
<dbReference type="Proteomes" id="UP000008549">
    <property type="component" value="Unassembled WGS sequence"/>
</dbReference>
<keyword evidence="3 5" id="KW-1133">Transmembrane helix</keyword>
<evidence type="ECO:0000259" key="6">
    <source>
        <dbReference type="PROSITE" id="PS50262"/>
    </source>
</evidence>
<sequence>MISDFNSLPLIVQIDEPLDETLEKVVETIQFSIFCFTLPFYCFVIYLLLDAQLRGIEELSTPFFKLCVTTSVVDIWTLLNNYLGAMFPKWGWGTRVYLFLDGYYAHTYLYFAWTSETCNSPNFKNYYFKKLTSNFPVMFNTMTELLLNSKLSFPGICQAMCVSVLATNRLSAIIFPNRHHQIWSPKKLRIAYAIQFLPGMIVGIATFFNSTQLYRNSKNGIVPKFKDESLVTYFFLIAGVFLSLVCLYLIFAYCYLLYVLRKNTKMIASSALKKSRNMIKKKEMKLFIMSSITVAIQISALCLFVSYAVSILVISLDKFYLLYNAISDLYSGINPYLLWISRIPFGNIF</sequence>
<dbReference type="Pfam" id="PF10323">
    <property type="entry name" value="7TM_GPCR_Srv"/>
    <property type="match status" value="2"/>
</dbReference>
<reference evidence="7 8" key="1">
    <citation type="journal article" date="2003" name="PLoS Biol.">
        <title>The genome sequence of Caenorhabditis briggsae: a platform for comparative genomics.</title>
        <authorList>
            <person name="Stein L.D."/>
            <person name="Bao Z."/>
            <person name="Blasiar D."/>
            <person name="Blumenthal T."/>
            <person name="Brent M.R."/>
            <person name="Chen N."/>
            <person name="Chinwalla A."/>
            <person name="Clarke L."/>
            <person name="Clee C."/>
            <person name="Coghlan A."/>
            <person name="Coulson A."/>
            <person name="D'Eustachio P."/>
            <person name="Fitch D.H."/>
            <person name="Fulton L.A."/>
            <person name="Fulton R.E."/>
            <person name="Griffiths-Jones S."/>
            <person name="Harris T.W."/>
            <person name="Hillier L.W."/>
            <person name="Kamath R."/>
            <person name="Kuwabara P.E."/>
            <person name="Mardis E.R."/>
            <person name="Marra M.A."/>
            <person name="Miner T.L."/>
            <person name="Minx P."/>
            <person name="Mullikin J.C."/>
            <person name="Plumb R.W."/>
            <person name="Rogers J."/>
            <person name="Schein J.E."/>
            <person name="Sohrmann M."/>
            <person name="Spieth J."/>
            <person name="Stajich J.E."/>
            <person name="Wei C."/>
            <person name="Willey D."/>
            <person name="Wilson R.K."/>
            <person name="Durbin R."/>
            <person name="Waterston R.H."/>
        </authorList>
    </citation>
    <scope>NUCLEOTIDE SEQUENCE [LARGE SCALE GENOMIC DNA]</scope>
    <source>
        <strain evidence="7 8">AF16</strain>
    </source>
</reference>
<dbReference type="HOGENOM" id="CLU_065657_0_0_1"/>
<dbReference type="OMA" id="CTLLNNY"/>
<evidence type="ECO:0000313" key="9">
    <source>
        <dbReference type="WormBase" id="CBG13801"/>
    </source>
</evidence>
<keyword evidence="4 5" id="KW-0472">Membrane</keyword>
<dbReference type="STRING" id="6238.A8XIQ8"/>
<dbReference type="InterPro" id="IPR017452">
    <property type="entry name" value="GPCR_Rhodpsn_7TM"/>
</dbReference>
<organism evidence="7 8">
    <name type="scientific">Caenorhabditis briggsae</name>
    <dbReference type="NCBI Taxonomy" id="6238"/>
    <lineage>
        <taxon>Eukaryota</taxon>
        <taxon>Metazoa</taxon>
        <taxon>Ecdysozoa</taxon>
        <taxon>Nematoda</taxon>
        <taxon>Chromadorea</taxon>
        <taxon>Rhabditida</taxon>
        <taxon>Rhabditina</taxon>
        <taxon>Rhabditomorpha</taxon>
        <taxon>Rhabditoidea</taxon>
        <taxon>Rhabditidae</taxon>
        <taxon>Peloderinae</taxon>
        <taxon>Caenorhabditis</taxon>
    </lineage>
</organism>
<dbReference type="FunCoup" id="A8XIQ8">
    <property type="interactions" value="6"/>
</dbReference>
<dbReference type="GO" id="GO:0016020">
    <property type="term" value="C:membrane"/>
    <property type="evidence" value="ECO:0007669"/>
    <property type="project" value="UniProtKB-SubCell"/>
</dbReference>
<dbReference type="eggNOG" id="ENOG502SWU9">
    <property type="taxonomic scope" value="Eukaryota"/>
</dbReference>
<evidence type="ECO:0000256" key="4">
    <source>
        <dbReference type="ARBA" id="ARBA00023136"/>
    </source>
</evidence>
<dbReference type="InterPro" id="IPR019426">
    <property type="entry name" value="7TM_GPCR_serpentine_rcpt_Srv"/>
</dbReference>
<dbReference type="SUPFAM" id="SSF81321">
    <property type="entry name" value="Family A G protein-coupled receptor-like"/>
    <property type="match status" value="1"/>
</dbReference>
<proteinExistence type="predicted"/>